<dbReference type="AlphaFoldDB" id="A0A7T7XN32"/>
<evidence type="ECO:0000256" key="3">
    <source>
        <dbReference type="ARBA" id="ARBA00008703"/>
    </source>
</evidence>
<dbReference type="GO" id="GO:0051539">
    <property type="term" value="F:4 iron, 4 sulfur cluster binding"/>
    <property type="evidence" value="ECO:0007669"/>
    <property type="project" value="UniProtKB-KW"/>
</dbReference>
<comment type="similarity">
    <text evidence="3">Belongs to the radical SAM superfamily. KamA family.</text>
</comment>
<evidence type="ECO:0000259" key="13">
    <source>
        <dbReference type="PROSITE" id="PS51918"/>
    </source>
</evidence>
<evidence type="ECO:0000256" key="6">
    <source>
        <dbReference type="ARBA" id="ARBA00022723"/>
    </source>
</evidence>
<dbReference type="InterPro" id="IPR003739">
    <property type="entry name" value="Lys_aminomutase/Glu_NH3_mut"/>
</dbReference>
<evidence type="ECO:0000256" key="10">
    <source>
        <dbReference type="ARBA" id="ARBA00023235"/>
    </source>
</evidence>
<keyword evidence="8" id="KW-0408">Iron</keyword>
<organism evidence="14 15">
    <name type="scientific">Breznakiella homolactica</name>
    <dbReference type="NCBI Taxonomy" id="2798577"/>
    <lineage>
        <taxon>Bacteria</taxon>
        <taxon>Pseudomonadati</taxon>
        <taxon>Spirochaetota</taxon>
        <taxon>Spirochaetia</taxon>
        <taxon>Spirochaetales</taxon>
        <taxon>Breznakiellaceae</taxon>
        <taxon>Breznakiella</taxon>
    </lineage>
</organism>
<dbReference type="CDD" id="cd01335">
    <property type="entry name" value="Radical_SAM"/>
    <property type="match status" value="1"/>
</dbReference>
<name>A0A7T7XN32_9SPIR</name>
<dbReference type="PROSITE" id="PS51918">
    <property type="entry name" value="RADICAL_SAM"/>
    <property type="match status" value="1"/>
</dbReference>
<evidence type="ECO:0000313" key="15">
    <source>
        <dbReference type="Proteomes" id="UP000595917"/>
    </source>
</evidence>
<feature type="domain" description="Radical SAM core" evidence="13">
    <location>
        <begin position="93"/>
        <end position="307"/>
    </location>
</feature>
<reference evidence="14" key="1">
    <citation type="submission" date="2021-01" db="EMBL/GenBank/DDBJ databases">
        <title>Description of Breznakiella homolactica.</title>
        <authorList>
            <person name="Song Y."/>
            <person name="Brune A."/>
        </authorList>
    </citation>
    <scope>NUCLEOTIDE SEQUENCE</scope>
    <source>
        <strain evidence="14">RmG30</strain>
    </source>
</reference>
<dbReference type="NCBIfam" id="TIGR00238">
    <property type="entry name" value="KamA family radical SAM protein"/>
    <property type="match status" value="1"/>
</dbReference>
<evidence type="ECO:0000256" key="4">
    <source>
        <dbReference type="ARBA" id="ARBA00022485"/>
    </source>
</evidence>
<evidence type="ECO:0000256" key="12">
    <source>
        <dbReference type="PIRSR" id="PIRSR603739-50"/>
    </source>
</evidence>
<dbReference type="PANTHER" id="PTHR30538:SF1">
    <property type="entry name" value="L-LYSINE 2,3-AMINOMUTASE"/>
    <property type="match status" value="1"/>
</dbReference>
<keyword evidence="9 11" id="KW-0411">Iron-sulfur</keyword>
<comment type="cofactor">
    <cofactor evidence="2">
        <name>[4Fe-4S] cluster</name>
        <dbReference type="ChEBI" id="CHEBI:49883"/>
    </cofactor>
</comment>
<evidence type="ECO:0000256" key="9">
    <source>
        <dbReference type="ARBA" id="ARBA00023014"/>
    </source>
</evidence>
<dbReference type="PIRSF" id="PIRSF004911">
    <property type="entry name" value="DUF160"/>
    <property type="match status" value="1"/>
</dbReference>
<keyword evidence="4 11" id="KW-0004">4Fe-4S</keyword>
<evidence type="ECO:0000256" key="11">
    <source>
        <dbReference type="PIRSR" id="PIRSR004911-1"/>
    </source>
</evidence>
<dbReference type="EMBL" id="CP067089">
    <property type="protein sequence ID" value="QQO09268.1"/>
    <property type="molecule type" value="Genomic_DNA"/>
</dbReference>
<accession>A0A7T7XN32</accession>
<dbReference type="Gene3D" id="3.20.20.70">
    <property type="entry name" value="Aldolase class I"/>
    <property type="match status" value="1"/>
</dbReference>
<feature type="binding site" evidence="11">
    <location>
        <position position="114"/>
    </location>
    <ligand>
        <name>[4Fe-4S] cluster</name>
        <dbReference type="ChEBI" id="CHEBI:49883"/>
        <note>4Fe-4S-S-AdoMet</note>
    </ligand>
</feature>
<evidence type="ECO:0000256" key="1">
    <source>
        <dbReference type="ARBA" id="ARBA00001933"/>
    </source>
</evidence>
<evidence type="ECO:0000256" key="7">
    <source>
        <dbReference type="ARBA" id="ARBA00022898"/>
    </source>
</evidence>
<keyword evidence="15" id="KW-1185">Reference proteome</keyword>
<evidence type="ECO:0000256" key="2">
    <source>
        <dbReference type="ARBA" id="ARBA00001966"/>
    </source>
</evidence>
<protein>
    <submittedName>
        <fullName evidence="14">KamA family radical SAM protein</fullName>
    </submittedName>
</protein>
<dbReference type="Pfam" id="PF04055">
    <property type="entry name" value="Radical_SAM"/>
    <property type="match status" value="1"/>
</dbReference>
<feature type="binding site" evidence="11">
    <location>
        <position position="107"/>
    </location>
    <ligand>
        <name>[4Fe-4S] cluster</name>
        <dbReference type="ChEBI" id="CHEBI:49883"/>
        <note>4Fe-4S-S-AdoMet</note>
    </ligand>
</feature>
<dbReference type="PANTHER" id="PTHR30538">
    <property type="entry name" value="LYSINE 2,3-AMINOMUTASE-RELATED"/>
    <property type="match status" value="1"/>
</dbReference>
<dbReference type="GO" id="GO:0016853">
    <property type="term" value="F:isomerase activity"/>
    <property type="evidence" value="ECO:0007669"/>
    <property type="project" value="UniProtKB-KW"/>
</dbReference>
<dbReference type="InterPro" id="IPR007197">
    <property type="entry name" value="rSAM"/>
</dbReference>
<evidence type="ECO:0000256" key="8">
    <source>
        <dbReference type="ARBA" id="ARBA00023004"/>
    </source>
</evidence>
<feature type="binding site" evidence="11">
    <location>
        <position position="111"/>
    </location>
    <ligand>
        <name>[4Fe-4S] cluster</name>
        <dbReference type="ChEBI" id="CHEBI:49883"/>
        <note>4Fe-4S-S-AdoMet</note>
    </ligand>
</feature>
<comment type="cofactor">
    <cofactor evidence="1 12">
        <name>pyridoxal 5'-phosphate</name>
        <dbReference type="ChEBI" id="CHEBI:597326"/>
    </cofactor>
</comment>
<dbReference type="SFLD" id="SFLDG01070">
    <property type="entry name" value="PLP-dependent"/>
    <property type="match status" value="1"/>
</dbReference>
<evidence type="ECO:0000256" key="5">
    <source>
        <dbReference type="ARBA" id="ARBA00022691"/>
    </source>
</evidence>
<keyword evidence="5" id="KW-0949">S-adenosyl-L-methionine</keyword>
<dbReference type="SFLD" id="SFLDS00029">
    <property type="entry name" value="Radical_SAM"/>
    <property type="match status" value="1"/>
</dbReference>
<keyword evidence="10" id="KW-0413">Isomerase</keyword>
<keyword evidence="6 11" id="KW-0479">Metal-binding</keyword>
<evidence type="ECO:0000313" key="14">
    <source>
        <dbReference type="EMBL" id="QQO09268.1"/>
    </source>
</evidence>
<dbReference type="InterPro" id="IPR058240">
    <property type="entry name" value="rSAM_sf"/>
</dbReference>
<dbReference type="KEGG" id="bhc:JFL75_20450"/>
<keyword evidence="7 12" id="KW-0663">Pyridoxal phosphate</keyword>
<sequence length="355" mass="39322">MNGPVIVSSLENLPPSLAASVTPEEKAYLGTLGSGGRLPFSVTSHFASLAEPSGEDPVRRQFFPDPREEERTPWELDDPLGEACHRAAPRLIHQYRDRALLKTTGICAGYCRYCFRRVWMGTREGFIREDELKPVLEYLSAHPEIREILVSGGDPLTAGDKQLGGLFGELRRARPGILLRICSRIPVVLPSRITSELIALFREWRPLRMVVHLNHPRELAPQILSVFAALIDAGIPVHVQTVLLKGINDSPELLAELFRECADLGLTPYYLFQGDLAPGTAHFRVPLEAGLAIYRHLRKLVSGLALPVYAVDLPGGGGKIPLHDRSIAGERRTPRGPEYLLRGPDGSLWSYPKET</sequence>
<proteinExistence type="inferred from homology"/>
<dbReference type="SUPFAM" id="SSF102114">
    <property type="entry name" value="Radical SAM enzymes"/>
    <property type="match status" value="1"/>
</dbReference>
<dbReference type="GO" id="GO:0046872">
    <property type="term" value="F:metal ion binding"/>
    <property type="evidence" value="ECO:0007669"/>
    <property type="project" value="UniProtKB-KW"/>
</dbReference>
<dbReference type="InterPro" id="IPR013785">
    <property type="entry name" value="Aldolase_TIM"/>
</dbReference>
<dbReference type="RefSeq" id="WP_215626574.1">
    <property type="nucleotide sequence ID" value="NZ_CP067089.2"/>
</dbReference>
<gene>
    <name evidence="14" type="ORF">JFL75_20450</name>
</gene>
<feature type="modified residue" description="N6-(pyridoxal phosphate)lysine" evidence="12">
    <location>
        <position position="319"/>
    </location>
</feature>
<dbReference type="Proteomes" id="UP000595917">
    <property type="component" value="Chromosome"/>
</dbReference>